<keyword evidence="2" id="KW-1003">Cell membrane</keyword>
<dbReference type="PANTHER" id="PTHR33885:SF3">
    <property type="entry name" value="PHAGE SHOCK PROTEIN C"/>
    <property type="match status" value="1"/>
</dbReference>
<comment type="subcellular location">
    <subcellularLocation>
        <location evidence="1">Cell membrane</location>
        <topology evidence="1">Single-pass membrane protein</topology>
    </subcellularLocation>
</comment>
<evidence type="ECO:0000313" key="8">
    <source>
        <dbReference type="EMBL" id="NNF06076.1"/>
    </source>
</evidence>
<feature type="domain" description="Phage shock protein PspC N-terminal" evidence="7">
    <location>
        <begin position="10"/>
        <end position="64"/>
    </location>
</feature>
<feature type="transmembrane region" description="Helical" evidence="6">
    <location>
        <begin position="106"/>
        <end position="124"/>
    </location>
</feature>
<evidence type="ECO:0000256" key="3">
    <source>
        <dbReference type="ARBA" id="ARBA00022692"/>
    </source>
</evidence>
<evidence type="ECO:0000256" key="1">
    <source>
        <dbReference type="ARBA" id="ARBA00004162"/>
    </source>
</evidence>
<evidence type="ECO:0000256" key="4">
    <source>
        <dbReference type="ARBA" id="ARBA00022989"/>
    </source>
</evidence>
<dbReference type="GO" id="GO:0005886">
    <property type="term" value="C:plasma membrane"/>
    <property type="evidence" value="ECO:0007669"/>
    <property type="project" value="UniProtKB-SubCell"/>
</dbReference>
<keyword evidence="4 6" id="KW-1133">Transmembrane helix</keyword>
<keyword evidence="5 6" id="KW-0472">Membrane</keyword>
<evidence type="ECO:0000259" key="7">
    <source>
        <dbReference type="Pfam" id="PF04024"/>
    </source>
</evidence>
<evidence type="ECO:0000256" key="2">
    <source>
        <dbReference type="ARBA" id="ARBA00022475"/>
    </source>
</evidence>
<dbReference type="InterPro" id="IPR052027">
    <property type="entry name" value="PspC"/>
</dbReference>
<keyword evidence="3 6" id="KW-0812">Transmembrane</keyword>
<reference evidence="8 9" key="1">
    <citation type="submission" date="2020-03" db="EMBL/GenBank/DDBJ databases">
        <title>Metabolic flexibility allows generalist bacteria to become dominant in a frequently disturbed ecosystem.</title>
        <authorList>
            <person name="Chen Y.-J."/>
            <person name="Leung P.M."/>
            <person name="Bay S.K."/>
            <person name="Hugenholtz P."/>
            <person name="Kessler A.J."/>
            <person name="Shelley G."/>
            <person name="Waite D.W."/>
            <person name="Cook P.L."/>
            <person name="Greening C."/>
        </authorList>
    </citation>
    <scope>NUCLEOTIDE SEQUENCE [LARGE SCALE GENOMIC DNA]</scope>
    <source>
        <strain evidence="8">SS_bin_28</strain>
    </source>
</reference>
<dbReference type="PANTHER" id="PTHR33885">
    <property type="entry name" value="PHAGE SHOCK PROTEIN C"/>
    <property type="match status" value="1"/>
</dbReference>
<gene>
    <name evidence="8" type="ORF">HKN21_04895</name>
</gene>
<comment type="caution">
    <text evidence="8">The sequence shown here is derived from an EMBL/GenBank/DDBJ whole genome shotgun (WGS) entry which is preliminary data.</text>
</comment>
<feature type="transmembrane region" description="Helical" evidence="6">
    <location>
        <begin position="45"/>
        <end position="62"/>
    </location>
</feature>
<dbReference type="AlphaFoldDB" id="A0A7Y2E6G0"/>
<dbReference type="EMBL" id="JABDJR010000182">
    <property type="protein sequence ID" value="NNF06076.1"/>
    <property type="molecule type" value="Genomic_DNA"/>
</dbReference>
<organism evidence="8 9">
    <name type="scientific">Eiseniibacteriota bacterium</name>
    <dbReference type="NCBI Taxonomy" id="2212470"/>
    <lineage>
        <taxon>Bacteria</taxon>
        <taxon>Candidatus Eiseniibacteriota</taxon>
    </lineage>
</organism>
<dbReference type="Proteomes" id="UP000547674">
    <property type="component" value="Unassembled WGS sequence"/>
</dbReference>
<protein>
    <submittedName>
        <fullName evidence="8">PspC domain-containing protein</fullName>
    </submittedName>
</protein>
<evidence type="ECO:0000256" key="5">
    <source>
        <dbReference type="ARBA" id="ARBA00023136"/>
    </source>
</evidence>
<proteinExistence type="predicted"/>
<dbReference type="Pfam" id="PF04024">
    <property type="entry name" value="PspC"/>
    <property type="match status" value="1"/>
</dbReference>
<feature type="transmembrane region" description="Helical" evidence="6">
    <location>
        <begin position="83"/>
        <end position="100"/>
    </location>
</feature>
<dbReference type="InterPro" id="IPR007168">
    <property type="entry name" value="Phageshock_PspC_N"/>
</dbReference>
<sequence length="128" mass="14052">MAIQDTASSWFRSMTDRRIAGVASGLAFHFGIDVAWVRLGFVLTTFLWGVGILAYAILWVTLPERSVADPEDLLPPLATNEPLQVVGILCLATGLIILWWRMLLAFPGPFVIALVLVGLGLFLLSRRS</sequence>
<evidence type="ECO:0000256" key="6">
    <source>
        <dbReference type="SAM" id="Phobius"/>
    </source>
</evidence>
<name>A0A7Y2E6G0_UNCEI</name>
<evidence type="ECO:0000313" key="9">
    <source>
        <dbReference type="Proteomes" id="UP000547674"/>
    </source>
</evidence>
<accession>A0A7Y2E6G0</accession>